<keyword evidence="3" id="KW-1185">Reference proteome</keyword>
<dbReference type="EMBL" id="LMVP01000446">
    <property type="protein sequence ID" value="PAV11778.1"/>
    <property type="molecule type" value="Genomic_DNA"/>
</dbReference>
<organism evidence="2 3">
    <name type="scientific">Methanosarcina spelaei</name>
    <dbReference type="NCBI Taxonomy" id="1036679"/>
    <lineage>
        <taxon>Archaea</taxon>
        <taxon>Methanobacteriati</taxon>
        <taxon>Methanobacteriota</taxon>
        <taxon>Stenosarchaea group</taxon>
        <taxon>Methanomicrobia</taxon>
        <taxon>Methanosarcinales</taxon>
        <taxon>Methanosarcinaceae</taxon>
        <taxon>Methanosarcina</taxon>
    </lineage>
</organism>
<reference evidence="2 3" key="1">
    <citation type="journal article" date="2017" name="BMC Genomics">
        <title>Genomic analysis of methanogenic archaea reveals a shift towards energy conservation.</title>
        <authorList>
            <person name="Gilmore S.P."/>
            <person name="Henske J.K."/>
            <person name="Sexton J.A."/>
            <person name="Solomon K.V."/>
            <person name="Seppala S."/>
            <person name="Yoo J.I."/>
            <person name="Huyett L.M."/>
            <person name="Pressman A."/>
            <person name="Cogan J.Z."/>
            <person name="Kivenson V."/>
            <person name="Peng X."/>
            <person name="Tan Y."/>
            <person name="Valentine D.L."/>
            <person name="O'Malley M.A."/>
        </authorList>
    </citation>
    <scope>NUCLEOTIDE SEQUENCE [LARGE SCALE GENOMIC DNA]</scope>
    <source>
        <strain evidence="2 3">MC-15</strain>
    </source>
</reference>
<dbReference type="Proteomes" id="UP000218164">
    <property type="component" value="Unassembled WGS sequence"/>
</dbReference>
<evidence type="ECO:0000313" key="2">
    <source>
        <dbReference type="EMBL" id="PAV11778.1"/>
    </source>
</evidence>
<sequence>MGKGFNLQKSNPKQDGFSPGSIQLLGNAHQNREYKNCEIGYIIWGNNKIQAKAIAKKPGVTWNLNIPGAFNPREMCIRTEKKQIHKVGRGIHRSKSSEELNDSGKYNS</sequence>
<dbReference type="AlphaFoldDB" id="A0A2A2HR25"/>
<dbReference type="RefSeq" id="WP_095645299.1">
    <property type="nucleotide sequence ID" value="NZ_LMVP01000446.1"/>
</dbReference>
<comment type="caution">
    <text evidence="2">The sequence shown here is derived from an EMBL/GenBank/DDBJ whole genome shotgun (WGS) entry which is preliminary data.</text>
</comment>
<proteinExistence type="predicted"/>
<feature type="region of interest" description="Disordered" evidence="1">
    <location>
        <begin position="87"/>
        <end position="108"/>
    </location>
</feature>
<feature type="region of interest" description="Disordered" evidence="1">
    <location>
        <begin position="1"/>
        <end position="24"/>
    </location>
</feature>
<protein>
    <submittedName>
        <fullName evidence="2">Uncharacterized protein</fullName>
    </submittedName>
</protein>
<evidence type="ECO:0000313" key="3">
    <source>
        <dbReference type="Proteomes" id="UP000218164"/>
    </source>
</evidence>
<gene>
    <name evidence="2" type="ORF">ASJ81_09065</name>
</gene>
<evidence type="ECO:0000256" key="1">
    <source>
        <dbReference type="SAM" id="MobiDB-lite"/>
    </source>
</evidence>
<name>A0A2A2HR25_9EURY</name>
<accession>A0A2A2HR25</accession>